<accession>A6MA78</accession>
<evidence type="ECO:0000313" key="3">
    <source>
        <dbReference type="Proteomes" id="UP000000714"/>
    </source>
</evidence>
<dbReference type="KEGG" id="vg:5602024"/>
<dbReference type="SUPFAM" id="SSF56672">
    <property type="entry name" value="DNA/RNA polymerases"/>
    <property type="match status" value="1"/>
</dbReference>
<evidence type="ECO:0000313" key="2">
    <source>
        <dbReference type="EMBL" id="ABG21556.1"/>
    </source>
</evidence>
<sequence length="610" mass="68934">MTSYIELSLKFEEGVIKSGSNMDLIRENALNDYDRYIAYTKDIHDIRAIKTLQEFSILADYDTGVVTSVVDAIYKIFARSEARRISALYCYLKGLEERGIHAVLVTSGKNYAVYNSDTISSVCYTSVESESKLSEVYDELGINTRVYEVIADAQGTSTELRIGSIDACYCARKILKDFFPHIITVMYVAGKEIELYDIPEFGLPKVEQRVVIKKPKISSSVRELLSESYDMDFLHQLEDQIGEFSHKGTPLKGQFFYDYRGRIYWQGNINYQGEAENRDLEVEGGECWEYDATCSGIQLGSLLSNNVKMMKQCNVIDTGEGKQDAYHYISTKTCEDFGYGTNFGITKPVYHITDEELKENKDGEWVEPKKMARTICKKPLMLLPYGAAAQTLIGSSKAAAREYYTDVSATVHVFSEDDAKQLAKDVYKTVKKEINREATYKVILDNFISVETLEINGKEKGQYVSWKTPDGLEVNSYSKVGIREVSAMDKDSLLHDKKLTKITLILDGVEYSKKVSYTSGSNIKFFKNNVPNVGQLVPNFIHSLDATALRFVSRKLIEQKIPVAVIHDCVIVPKRVTQDHISALFREAYQFIADYFGVDVTVTGAIVFPE</sequence>
<dbReference type="Gene3D" id="1.10.150.20">
    <property type="entry name" value="5' to 3' exonuclease, C-terminal subdomain"/>
    <property type="match status" value="1"/>
</dbReference>
<name>A6MA78_9CAUD</name>
<evidence type="ECO:0000259" key="1">
    <source>
        <dbReference type="Pfam" id="PF00940"/>
    </source>
</evidence>
<dbReference type="RefSeq" id="YP_001469012.1">
    <property type="nucleotide sequence ID" value="NC_009817.1"/>
</dbReference>
<gene>
    <name evidence="2" type="ORF">KSY1p014</name>
</gene>
<reference evidence="2 3" key="1">
    <citation type="journal article" date="2007" name="Virology">
        <title>KSY1, a lactococcal phage with a T7-like transcription.</title>
        <authorList>
            <person name="Chopin A."/>
            <person name="Deveau H."/>
            <person name="Ehrlich S.D."/>
            <person name="Moineau S."/>
            <person name="Chopin M.C."/>
        </authorList>
    </citation>
    <scope>NUCLEOTIDE SEQUENCE</scope>
</reference>
<feature type="domain" description="DNA-directed RNA polymerase C-terminal" evidence="1">
    <location>
        <begin position="290"/>
        <end position="572"/>
    </location>
</feature>
<keyword evidence="3" id="KW-1185">Reference proteome</keyword>
<dbReference type="Proteomes" id="UP000000714">
    <property type="component" value="Segment"/>
</dbReference>
<protein>
    <submittedName>
        <fullName evidence="2">Gp014</fullName>
    </submittedName>
</protein>
<organism evidence="2 3">
    <name type="scientific">Lactococcus phage KSY1</name>
    <dbReference type="NCBI Taxonomy" id="2913972"/>
    <lineage>
        <taxon>Viruses</taxon>
        <taxon>Duplodnaviria</taxon>
        <taxon>Heunggongvirae</taxon>
        <taxon>Uroviricota</taxon>
        <taxon>Caudoviricetes</taxon>
        <taxon>Chopinvirus</taxon>
        <taxon>Chopinvirus KSY1</taxon>
    </lineage>
</organism>
<proteinExistence type="predicted"/>
<dbReference type="InterPro" id="IPR043502">
    <property type="entry name" value="DNA/RNA_pol_sf"/>
</dbReference>
<dbReference type="Pfam" id="PF00940">
    <property type="entry name" value="RNA_pol"/>
    <property type="match status" value="1"/>
</dbReference>
<dbReference type="InterPro" id="IPR046950">
    <property type="entry name" value="DNA-dir_Rpol_C_phage-type"/>
</dbReference>
<dbReference type="EMBL" id="DQ535032">
    <property type="protein sequence ID" value="ABG21556.1"/>
    <property type="molecule type" value="Genomic_DNA"/>
</dbReference>
<dbReference type="GeneID" id="5602024"/>